<evidence type="ECO:0000256" key="1">
    <source>
        <dbReference type="SAM" id="Phobius"/>
    </source>
</evidence>
<proteinExistence type="predicted"/>
<dbReference type="Proteomes" id="UP001320766">
    <property type="component" value="Unassembled WGS sequence"/>
</dbReference>
<evidence type="ECO:0000313" key="3">
    <source>
        <dbReference type="Proteomes" id="UP001320766"/>
    </source>
</evidence>
<keyword evidence="1" id="KW-0472">Membrane</keyword>
<accession>A0ABT1K5S7</accession>
<keyword evidence="3" id="KW-1185">Reference proteome</keyword>
<sequence>MRDIDEIGELLRPLARITPDEPGGRAGGARARALFADIVAQDRDATTTAARDAMTTVALPRRPHGWRTGRGRRALLGLAASAVLALGVVLGPGLAGAGATSYANSAVEIHEEAGTYVARIKDPYADQREFSEAFRALGLDVELNVIPVSPSAVGEIVRMGGSAETPLNVPYGARKEPADCDLADRGCFMVVTVPAAIKGTPGVLRFELGRPAKPGESYENDWQSVTRPGEPLAGVKVSGRTVEDVLAEVRKRGLAAEFRLVVVHEGGYEVKPLAADEVGDDWIVFKVTPAREGVVTLEVTAERQGGLEYAD</sequence>
<evidence type="ECO:0008006" key="4">
    <source>
        <dbReference type="Google" id="ProtNLM"/>
    </source>
</evidence>
<protein>
    <recommendedName>
        <fullName evidence="4">DUF4179 domain-containing protein</fullName>
    </recommendedName>
</protein>
<dbReference type="RefSeq" id="WP_253773827.1">
    <property type="nucleotide sequence ID" value="NZ_BAAAVE010000008.1"/>
</dbReference>
<keyword evidence="1" id="KW-0812">Transmembrane</keyword>
<gene>
    <name evidence="2" type="ORF">HD595_005474</name>
</gene>
<feature type="transmembrane region" description="Helical" evidence="1">
    <location>
        <begin position="74"/>
        <end position="95"/>
    </location>
</feature>
<organism evidence="2 3">
    <name type="scientific">Nonomuraea roseoviolacea subsp. carminata</name>
    <dbReference type="NCBI Taxonomy" id="160689"/>
    <lineage>
        <taxon>Bacteria</taxon>
        <taxon>Bacillati</taxon>
        <taxon>Actinomycetota</taxon>
        <taxon>Actinomycetes</taxon>
        <taxon>Streptosporangiales</taxon>
        <taxon>Streptosporangiaceae</taxon>
        <taxon>Nonomuraea</taxon>
    </lineage>
</organism>
<dbReference type="EMBL" id="JAMZEC010000001">
    <property type="protein sequence ID" value="MCP2349352.1"/>
    <property type="molecule type" value="Genomic_DNA"/>
</dbReference>
<reference evidence="2 3" key="1">
    <citation type="submission" date="2022-06" db="EMBL/GenBank/DDBJ databases">
        <title>Sequencing the genomes of 1000 actinobacteria strains.</title>
        <authorList>
            <person name="Klenk H.-P."/>
        </authorList>
    </citation>
    <scope>NUCLEOTIDE SEQUENCE [LARGE SCALE GENOMIC DNA]</scope>
    <source>
        <strain evidence="2 3">DSM 44170</strain>
    </source>
</reference>
<comment type="caution">
    <text evidence="2">The sequence shown here is derived from an EMBL/GenBank/DDBJ whole genome shotgun (WGS) entry which is preliminary data.</text>
</comment>
<evidence type="ECO:0000313" key="2">
    <source>
        <dbReference type="EMBL" id="MCP2349352.1"/>
    </source>
</evidence>
<keyword evidence="1" id="KW-1133">Transmembrane helix</keyword>
<name>A0ABT1K5S7_9ACTN</name>